<name>A0A4Z0WDL0_9GAMM</name>
<dbReference type="RefSeq" id="WP_135483501.1">
    <property type="nucleotide sequence ID" value="NZ_SRMF01000004.1"/>
</dbReference>
<gene>
    <name evidence="1" type="ORF">E4656_11930</name>
</gene>
<dbReference type="AlphaFoldDB" id="A0A4Z0WDL0"/>
<reference evidence="1 2" key="1">
    <citation type="submission" date="2019-04" db="EMBL/GenBank/DDBJ databases">
        <title>Natronospirillum operosus gen. nov., sp. nov., a haloalkaliphilic satellite isolated from decaying biomass of laboratory culture of cyanobacterium Geitlerinema sp. and proposal of Natronospirillaceae fam. nov. and Saccharospirillaceae fam. nov.</title>
        <authorList>
            <person name="Kevbrin V."/>
            <person name="Boltyanskaya Y."/>
            <person name="Koziaeva V."/>
            <person name="Grouzdev D.S."/>
            <person name="Park M."/>
            <person name="Cho J."/>
        </authorList>
    </citation>
    <scope>NUCLEOTIDE SEQUENCE [LARGE SCALE GENOMIC DNA]</scope>
    <source>
        <strain evidence="1 2">G-116</strain>
    </source>
</reference>
<protein>
    <submittedName>
        <fullName evidence="1">Uncharacterized protein</fullName>
    </submittedName>
</protein>
<dbReference type="Proteomes" id="UP000297475">
    <property type="component" value="Unassembled WGS sequence"/>
</dbReference>
<sequence length="98" mass="10726">MIFLRSFDGRAASLRAQILVVEHRIRRRRGHIDGAVGGITDNLRRQIISPAAVITAGVLGVALHRREWLSGSRVLAISQAVNAGLKLLMTTTTKQEKS</sequence>
<comment type="caution">
    <text evidence="1">The sequence shown here is derived from an EMBL/GenBank/DDBJ whole genome shotgun (WGS) entry which is preliminary data.</text>
</comment>
<accession>A0A4Z0WDL0</accession>
<evidence type="ECO:0000313" key="2">
    <source>
        <dbReference type="Proteomes" id="UP000297475"/>
    </source>
</evidence>
<organism evidence="1 2">
    <name type="scientific">Natronospirillum operosum</name>
    <dbReference type="NCBI Taxonomy" id="2759953"/>
    <lineage>
        <taxon>Bacteria</taxon>
        <taxon>Pseudomonadati</taxon>
        <taxon>Pseudomonadota</taxon>
        <taxon>Gammaproteobacteria</taxon>
        <taxon>Oceanospirillales</taxon>
        <taxon>Natronospirillaceae</taxon>
        <taxon>Natronospirillum</taxon>
    </lineage>
</organism>
<dbReference type="EMBL" id="SRMF01000004">
    <property type="protein sequence ID" value="TGG92829.1"/>
    <property type="molecule type" value="Genomic_DNA"/>
</dbReference>
<keyword evidence="2" id="KW-1185">Reference proteome</keyword>
<evidence type="ECO:0000313" key="1">
    <source>
        <dbReference type="EMBL" id="TGG92829.1"/>
    </source>
</evidence>
<proteinExistence type="predicted"/>